<dbReference type="SUPFAM" id="SSF102848">
    <property type="entry name" value="NSFL1 (p97 ATPase) cofactor p47, SEP domain"/>
    <property type="match status" value="1"/>
</dbReference>
<name>A0A9D4Z097_CHLVU</name>
<dbReference type="InterPro" id="IPR029071">
    <property type="entry name" value="Ubiquitin-like_domsf"/>
</dbReference>
<dbReference type="GO" id="GO:0043130">
    <property type="term" value="F:ubiquitin binding"/>
    <property type="evidence" value="ECO:0007669"/>
    <property type="project" value="TreeGrafter"/>
</dbReference>
<dbReference type="InterPro" id="IPR001012">
    <property type="entry name" value="UBX_dom"/>
</dbReference>
<dbReference type="InterPro" id="IPR012989">
    <property type="entry name" value="SEP_domain"/>
</dbReference>
<dbReference type="SMART" id="SM00553">
    <property type="entry name" value="SEP"/>
    <property type="match status" value="1"/>
</dbReference>
<dbReference type="GO" id="GO:0061025">
    <property type="term" value="P:membrane fusion"/>
    <property type="evidence" value="ECO:0007669"/>
    <property type="project" value="TreeGrafter"/>
</dbReference>
<reference evidence="4" key="1">
    <citation type="journal article" date="2019" name="Plant J.">
        <title>Chlorella vulgaris genome assembly and annotation reveals the molecular basis for metabolic acclimation to high light conditions.</title>
        <authorList>
            <person name="Cecchin M."/>
            <person name="Marcolungo L."/>
            <person name="Rossato M."/>
            <person name="Girolomoni L."/>
            <person name="Cosentino E."/>
            <person name="Cuine S."/>
            <person name="Li-Beisson Y."/>
            <person name="Delledonne M."/>
            <person name="Ballottari M."/>
        </authorList>
    </citation>
    <scope>NUCLEOTIDE SEQUENCE</scope>
    <source>
        <strain evidence="4">211/11P</strain>
    </source>
</reference>
<dbReference type="Proteomes" id="UP001055712">
    <property type="component" value="Unassembled WGS sequence"/>
</dbReference>
<dbReference type="InterPro" id="IPR036241">
    <property type="entry name" value="NSFL1C_SEP_dom_sf"/>
</dbReference>
<evidence type="ECO:0000259" key="3">
    <source>
        <dbReference type="PROSITE" id="PS51399"/>
    </source>
</evidence>
<dbReference type="OrthoDB" id="25887at2759"/>
<accession>A0A9D4Z097</accession>
<dbReference type="EMBL" id="SIDB01000002">
    <property type="protein sequence ID" value="KAI3435886.1"/>
    <property type="molecule type" value="Genomic_DNA"/>
</dbReference>
<feature type="compositionally biased region" description="Acidic residues" evidence="1">
    <location>
        <begin position="116"/>
        <end position="128"/>
    </location>
</feature>
<evidence type="ECO:0000259" key="2">
    <source>
        <dbReference type="PROSITE" id="PS50033"/>
    </source>
</evidence>
<protein>
    <submittedName>
        <fullName evidence="4">Uncharacterized protein</fullName>
    </submittedName>
</protein>
<dbReference type="SUPFAM" id="SSF54236">
    <property type="entry name" value="Ubiquitin-like"/>
    <property type="match status" value="1"/>
</dbReference>
<gene>
    <name evidence="4" type="ORF">D9Q98_001944</name>
</gene>
<dbReference type="CDD" id="cd14348">
    <property type="entry name" value="UBA_p47"/>
    <property type="match status" value="1"/>
</dbReference>
<feature type="domain" description="UBX" evidence="2">
    <location>
        <begin position="339"/>
        <end position="416"/>
    </location>
</feature>
<keyword evidence="5" id="KW-1185">Reference proteome</keyword>
<dbReference type="SMART" id="SM00166">
    <property type="entry name" value="UBX"/>
    <property type="match status" value="1"/>
</dbReference>
<dbReference type="GO" id="GO:0005829">
    <property type="term" value="C:cytosol"/>
    <property type="evidence" value="ECO:0007669"/>
    <property type="project" value="TreeGrafter"/>
</dbReference>
<dbReference type="PROSITE" id="PS51399">
    <property type="entry name" value="SEP"/>
    <property type="match status" value="1"/>
</dbReference>
<dbReference type="GO" id="GO:0043161">
    <property type="term" value="P:proteasome-mediated ubiquitin-dependent protein catabolic process"/>
    <property type="evidence" value="ECO:0007669"/>
    <property type="project" value="TreeGrafter"/>
</dbReference>
<dbReference type="PANTHER" id="PTHR23333:SF20">
    <property type="entry name" value="NSFL1 COFACTOR P47"/>
    <property type="match status" value="1"/>
</dbReference>
<dbReference type="InterPro" id="IPR009060">
    <property type="entry name" value="UBA-like_sf"/>
</dbReference>
<dbReference type="GO" id="GO:0031468">
    <property type="term" value="P:nuclear membrane reassembly"/>
    <property type="evidence" value="ECO:0007669"/>
    <property type="project" value="TreeGrafter"/>
</dbReference>
<dbReference type="PANTHER" id="PTHR23333">
    <property type="entry name" value="UBX DOMAIN CONTAINING PROTEIN"/>
    <property type="match status" value="1"/>
</dbReference>
<reference evidence="4" key="2">
    <citation type="submission" date="2020-11" db="EMBL/GenBank/DDBJ databases">
        <authorList>
            <person name="Cecchin M."/>
            <person name="Marcolungo L."/>
            <person name="Rossato M."/>
            <person name="Girolomoni L."/>
            <person name="Cosentino E."/>
            <person name="Cuine S."/>
            <person name="Li-Beisson Y."/>
            <person name="Delledonne M."/>
            <person name="Ballottari M."/>
        </authorList>
    </citation>
    <scope>NUCLEOTIDE SEQUENCE</scope>
    <source>
        <strain evidence="4">211/11P</strain>
        <tissue evidence="4">Whole cell</tissue>
    </source>
</reference>
<dbReference type="GO" id="GO:0007030">
    <property type="term" value="P:Golgi organization"/>
    <property type="evidence" value="ECO:0007669"/>
    <property type="project" value="TreeGrafter"/>
</dbReference>
<dbReference type="GO" id="GO:0005634">
    <property type="term" value="C:nucleus"/>
    <property type="evidence" value="ECO:0007669"/>
    <property type="project" value="TreeGrafter"/>
</dbReference>
<dbReference type="SUPFAM" id="SSF46934">
    <property type="entry name" value="UBA-like"/>
    <property type="match status" value="1"/>
</dbReference>
<evidence type="ECO:0000256" key="1">
    <source>
        <dbReference type="SAM" id="MobiDB-lite"/>
    </source>
</evidence>
<dbReference type="Pfam" id="PF00789">
    <property type="entry name" value="UBX"/>
    <property type="match status" value="1"/>
</dbReference>
<dbReference type="Gene3D" id="1.10.8.10">
    <property type="entry name" value="DNA helicase RuvA subunit, C-terminal domain"/>
    <property type="match status" value="1"/>
</dbReference>
<dbReference type="Pfam" id="PF08059">
    <property type="entry name" value="SEP"/>
    <property type="match status" value="1"/>
</dbReference>
<proteinExistence type="predicted"/>
<dbReference type="PROSITE" id="PS50033">
    <property type="entry name" value="UBX"/>
    <property type="match status" value="1"/>
</dbReference>
<dbReference type="AlphaFoldDB" id="A0A9D4Z097"/>
<feature type="region of interest" description="Disordered" evidence="1">
    <location>
        <begin position="83"/>
        <end position="160"/>
    </location>
</feature>
<sequence length="417" mass="42901">MDDQVAQFMGITNATESTAAFYLESCGGSVEAAVQSFFDSGGAEVGADTAQVVPSSAAAPAPATGGSSVLADAAAARAARLAAAGGAGPSSSRPAGTSRGGRSVGANVRGLGDIGNGDEDDEDEDDDHNDYYVGGEKSGQVVRGAPKDKKEGGQRRPGEHVDDIFEGAKAAGAEQATYADLEDDYEEGGAGGRFRAFRGTARTLAGGEVAPPQQAAGGGGGGPERRIVKIVFYGNGVFTVDDGEPRSMSDPSNRPFMEAIMRGQLPPELDPGDPSIQVHVNLLRRDEDYTPPAQPRVRAFTGTGYKLTADDAGGAGPSTAAGPTTEVTPGAVTWEGADPAQPTTSIQLRLADGSRLRAEFNLSHTVADIRRFIRASRPDTAGRAYRLATAFPAQQLDDDSVTIEATGLANSVVVQKN</sequence>
<organism evidence="4 5">
    <name type="scientific">Chlorella vulgaris</name>
    <name type="common">Green alga</name>
    <dbReference type="NCBI Taxonomy" id="3077"/>
    <lineage>
        <taxon>Eukaryota</taxon>
        <taxon>Viridiplantae</taxon>
        <taxon>Chlorophyta</taxon>
        <taxon>core chlorophytes</taxon>
        <taxon>Trebouxiophyceae</taxon>
        <taxon>Chlorellales</taxon>
        <taxon>Chlorellaceae</taxon>
        <taxon>Chlorella clade</taxon>
        <taxon>Chlorella</taxon>
    </lineage>
</organism>
<feature type="compositionally biased region" description="Basic and acidic residues" evidence="1">
    <location>
        <begin position="145"/>
        <end position="160"/>
    </location>
</feature>
<evidence type="ECO:0000313" key="5">
    <source>
        <dbReference type="Proteomes" id="UP001055712"/>
    </source>
</evidence>
<evidence type="ECO:0000313" key="4">
    <source>
        <dbReference type="EMBL" id="KAI3435886.1"/>
    </source>
</evidence>
<comment type="caution">
    <text evidence="4">The sequence shown here is derived from an EMBL/GenBank/DDBJ whole genome shotgun (WGS) entry which is preliminary data.</text>
</comment>
<dbReference type="GO" id="GO:0000045">
    <property type="term" value="P:autophagosome assembly"/>
    <property type="evidence" value="ECO:0007669"/>
    <property type="project" value="TreeGrafter"/>
</dbReference>
<dbReference type="Gene3D" id="3.10.20.90">
    <property type="entry name" value="Phosphatidylinositol 3-kinase Catalytic Subunit, Chain A, domain 1"/>
    <property type="match status" value="1"/>
</dbReference>
<feature type="domain" description="SEP" evidence="3">
    <location>
        <begin position="225"/>
        <end position="290"/>
    </location>
</feature>
<dbReference type="Pfam" id="PF14555">
    <property type="entry name" value="UBA_4"/>
    <property type="match status" value="1"/>
</dbReference>
<feature type="compositionally biased region" description="Low complexity" evidence="1">
    <location>
        <begin position="83"/>
        <end position="97"/>
    </location>
</feature>
<dbReference type="Gene3D" id="3.30.420.210">
    <property type="entry name" value="SEP domain"/>
    <property type="match status" value="1"/>
</dbReference>
<dbReference type="CDD" id="cd01770">
    <property type="entry name" value="UBX_UBXN2"/>
    <property type="match status" value="1"/>
</dbReference>